<dbReference type="EC" id="1.8.1.9" evidence="7"/>
<evidence type="ECO:0000256" key="5">
    <source>
        <dbReference type="ARBA" id="ARBA00023157"/>
    </source>
</evidence>
<dbReference type="Proteomes" id="UP000095228">
    <property type="component" value="Chromosome"/>
</dbReference>
<dbReference type="KEGG" id="obg:Verru16b_01764"/>
<evidence type="ECO:0000256" key="7">
    <source>
        <dbReference type="RuleBase" id="RU003880"/>
    </source>
</evidence>
<dbReference type="PROSITE" id="PS00573">
    <property type="entry name" value="PYRIDINE_REDOX_2"/>
    <property type="match status" value="1"/>
</dbReference>
<organism evidence="10 11">
    <name type="scientific">Lacunisphaera limnophila</name>
    <dbReference type="NCBI Taxonomy" id="1838286"/>
    <lineage>
        <taxon>Bacteria</taxon>
        <taxon>Pseudomonadati</taxon>
        <taxon>Verrucomicrobiota</taxon>
        <taxon>Opitutia</taxon>
        <taxon>Opitutales</taxon>
        <taxon>Opitutaceae</taxon>
        <taxon>Lacunisphaera</taxon>
    </lineage>
</organism>
<dbReference type="GO" id="GO:0019430">
    <property type="term" value="P:removal of superoxide radicals"/>
    <property type="evidence" value="ECO:0007669"/>
    <property type="project" value="UniProtKB-UniRule"/>
</dbReference>
<keyword evidence="3 7" id="KW-0274">FAD</keyword>
<evidence type="ECO:0000313" key="10">
    <source>
        <dbReference type="EMBL" id="AOS44697.1"/>
    </source>
</evidence>
<dbReference type="STRING" id="1838286.Verru16b_01764"/>
<dbReference type="SUPFAM" id="SSF51905">
    <property type="entry name" value="FAD/NAD(P)-binding domain"/>
    <property type="match status" value="1"/>
</dbReference>
<protein>
    <recommendedName>
        <fullName evidence="7">Thioredoxin reductase</fullName>
        <ecNumber evidence="7">1.8.1.9</ecNumber>
    </recommendedName>
</protein>
<accession>A0A1D8AUX1</accession>
<keyword evidence="11" id="KW-1185">Reference proteome</keyword>
<dbReference type="InterPro" id="IPR008255">
    <property type="entry name" value="Pyr_nucl-diS_OxRdtase_2_AS"/>
</dbReference>
<dbReference type="EMBL" id="CP016094">
    <property type="protein sequence ID" value="AOS44697.1"/>
    <property type="molecule type" value="Genomic_DNA"/>
</dbReference>
<proteinExistence type="inferred from homology"/>
<dbReference type="PRINTS" id="PR00469">
    <property type="entry name" value="PNDRDTASEII"/>
</dbReference>
<keyword evidence="4 7" id="KW-0560">Oxidoreductase</keyword>
<dbReference type="Gene3D" id="3.50.50.60">
    <property type="entry name" value="FAD/NAD(P)-binding domain"/>
    <property type="match status" value="2"/>
</dbReference>
<comment type="catalytic activity">
    <reaction evidence="7">
        <text>[thioredoxin]-dithiol + NADP(+) = [thioredoxin]-disulfide + NADPH + H(+)</text>
        <dbReference type="Rhea" id="RHEA:20345"/>
        <dbReference type="Rhea" id="RHEA-COMP:10698"/>
        <dbReference type="Rhea" id="RHEA-COMP:10700"/>
        <dbReference type="ChEBI" id="CHEBI:15378"/>
        <dbReference type="ChEBI" id="CHEBI:29950"/>
        <dbReference type="ChEBI" id="CHEBI:50058"/>
        <dbReference type="ChEBI" id="CHEBI:57783"/>
        <dbReference type="ChEBI" id="CHEBI:58349"/>
        <dbReference type="EC" id="1.8.1.9"/>
    </reaction>
</comment>
<evidence type="ECO:0000256" key="4">
    <source>
        <dbReference type="ARBA" id="ARBA00023002"/>
    </source>
</evidence>
<dbReference type="InterPro" id="IPR036188">
    <property type="entry name" value="FAD/NAD-bd_sf"/>
</dbReference>
<comment type="similarity">
    <text evidence="1 7">Belongs to the class-II pyridine nucleotide-disulfide oxidoreductase family.</text>
</comment>
<evidence type="ECO:0000256" key="3">
    <source>
        <dbReference type="ARBA" id="ARBA00022827"/>
    </source>
</evidence>
<dbReference type="PANTHER" id="PTHR48105">
    <property type="entry name" value="THIOREDOXIN REDUCTASE 1-RELATED-RELATED"/>
    <property type="match status" value="1"/>
</dbReference>
<dbReference type="InterPro" id="IPR023753">
    <property type="entry name" value="FAD/NAD-binding_dom"/>
</dbReference>
<dbReference type="InterPro" id="IPR005982">
    <property type="entry name" value="Thioredox_Rdtase"/>
</dbReference>
<dbReference type="GO" id="GO:0005737">
    <property type="term" value="C:cytoplasm"/>
    <property type="evidence" value="ECO:0007669"/>
    <property type="project" value="InterPro"/>
</dbReference>
<reference evidence="10 11" key="1">
    <citation type="submission" date="2016-06" db="EMBL/GenBank/DDBJ databases">
        <title>Three novel species with peptidoglycan cell walls form the new genus Lacunisphaera gen. nov. in the family Opitutaceae of the verrucomicrobial subdivision 4.</title>
        <authorList>
            <person name="Rast P."/>
            <person name="Gloeckner I."/>
            <person name="Jogler M."/>
            <person name="Boedeker C."/>
            <person name="Jeske O."/>
            <person name="Wiegand S."/>
            <person name="Reinhardt R."/>
            <person name="Schumann P."/>
            <person name="Rohde M."/>
            <person name="Spring S."/>
            <person name="Gloeckner F.O."/>
            <person name="Jogler C."/>
        </authorList>
    </citation>
    <scope>NUCLEOTIDE SEQUENCE [LARGE SCALE GENOMIC DNA]</scope>
    <source>
        <strain evidence="10 11">IG16b</strain>
    </source>
</reference>
<dbReference type="InterPro" id="IPR050097">
    <property type="entry name" value="Ferredoxin-NADP_redctase_2"/>
</dbReference>
<dbReference type="OrthoDB" id="9806179at2"/>
<comment type="cofactor">
    <cofactor evidence="8">
        <name>FAD</name>
        <dbReference type="ChEBI" id="CHEBI:57692"/>
    </cofactor>
    <text evidence="8">Binds 1 FAD per subunit.</text>
</comment>
<feature type="domain" description="FAD/NAD(P)-binding" evidence="9">
    <location>
        <begin position="7"/>
        <end position="298"/>
    </location>
</feature>
<dbReference type="PRINTS" id="PR00368">
    <property type="entry name" value="FADPNR"/>
</dbReference>
<dbReference type="NCBIfam" id="TIGR01292">
    <property type="entry name" value="TRX_reduct"/>
    <property type="match status" value="1"/>
</dbReference>
<evidence type="ECO:0000256" key="1">
    <source>
        <dbReference type="ARBA" id="ARBA00009333"/>
    </source>
</evidence>
<evidence type="ECO:0000313" key="11">
    <source>
        <dbReference type="Proteomes" id="UP000095228"/>
    </source>
</evidence>
<keyword evidence="8" id="KW-0521">NADP</keyword>
<dbReference type="GO" id="GO:0004791">
    <property type="term" value="F:thioredoxin-disulfide reductase (NADPH) activity"/>
    <property type="evidence" value="ECO:0007669"/>
    <property type="project" value="UniProtKB-UniRule"/>
</dbReference>
<dbReference type="RefSeq" id="WP_069961923.1">
    <property type="nucleotide sequence ID" value="NZ_CP016094.1"/>
</dbReference>
<sequence>MSAQVENVVIVGTGCAGLTAAIYTGRANLQPLVLEGVLPGGQLTTTSEVENFPGFPEGIDGYQLMQNLRQQAAKFGTRYESGTVTGLDTSAWPYTLKLADREIKAKIVIVATGASPRLTGVPGEKELYGGKGVTTCATCDGAFYRKMEVAVIGGGDSAAEEALFLTRFASKVYLVHRRDSLRASKIMADRATSHEKIQCVWDSVPVAVEGVEQGAVSGLKIKNVKTGAESVLPVKGIFVAIGHVPNTAPFKDAVDTDDQGYFVPVGHSQVKTKTPGVYVAGDCADHHYRQAITAAGMGCQAAIEAERWLAEKGG</sequence>
<name>A0A1D8AUX1_9BACT</name>
<dbReference type="PATRIC" id="fig|1838286.3.peg.1776"/>
<keyword evidence="5" id="KW-1015">Disulfide bond</keyword>
<gene>
    <name evidence="10" type="primary">trxB</name>
    <name evidence="10" type="ORF">Verru16b_01764</name>
</gene>
<evidence type="ECO:0000256" key="6">
    <source>
        <dbReference type="ARBA" id="ARBA00023284"/>
    </source>
</evidence>
<evidence type="ECO:0000259" key="9">
    <source>
        <dbReference type="Pfam" id="PF07992"/>
    </source>
</evidence>
<dbReference type="Pfam" id="PF07992">
    <property type="entry name" value="Pyr_redox_2"/>
    <property type="match status" value="1"/>
</dbReference>
<keyword evidence="6 7" id="KW-0676">Redox-active center</keyword>
<evidence type="ECO:0000256" key="8">
    <source>
        <dbReference type="RuleBase" id="RU003881"/>
    </source>
</evidence>
<keyword evidence="2 7" id="KW-0285">Flavoprotein</keyword>
<comment type="subunit">
    <text evidence="7">Homodimer.</text>
</comment>
<dbReference type="AlphaFoldDB" id="A0A1D8AUX1"/>
<evidence type="ECO:0000256" key="2">
    <source>
        <dbReference type="ARBA" id="ARBA00022630"/>
    </source>
</evidence>